<dbReference type="FunFam" id="3.80.10.10:FF:000041">
    <property type="entry name" value="LRR receptor-like serine/threonine-protein kinase ERECTA"/>
    <property type="match status" value="1"/>
</dbReference>
<keyword evidence="7" id="KW-0677">Repeat</keyword>
<keyword evidence="10" id="KW-0675">Receptor</keyword>
<protein>
    <submittedName>
        <fullName evidence="12">Uncharacterized protein</fullName>
    </submittedName>
</protein>
<gene>
    <name evidence="12" type="ORF">Ddye_027343</name>
</gene>
<reference evidence="12" key="1">
    <citation type="journal article" date="2023" name="Plant J.">
        <title>Genome sequences and population genomics provide insights into the demographic history, inbreeding, and mutation load of two 'living fossil' tree species of Dipteronia.</title>
        <authorList>
            <person name="Feng Y."/>
            <person name="Comes H.P."/>
            <person name="Chen J."/>
            <person name="Zhu S."/>
            <person name="Lu R."/>
            <person name="Zhang X."/>
            <person name="Li P."/>
            <person name="Qiu J."/>
            <person name="Olsen K.M."/>
            <person name="Qiu Y."/>
        </authorList>
    </citation>
    <scope>NUCLEOTIDE SEQUENCE</scope>
    <source>
        <strain evidence="12">KIB01</strain>
    </source>
</reference>
<dbReference type="PROSITE" id="PS51450">
    <property type="entry name" value="LRR"/>
    <property type="match status" value="1"/>
</dbReference>
<dbReference type="InterPro" id="IPR001611">
    <property type="entry name" value="Leu-rich_rpt"/>
</dbReference>
<keyword evidence="5" id="KW-0812">Transmembrane</keyword>
<evidence type="ECO:0000256" key="9">
    <source>
        <dbReference type="ARBA" id="ARBA00023136"/>
    </source>
</evidence>
<keyword evidence="6" id="KW-0732">Signal</keyword>
<evidence type="ECO:0000256" key="2">
    <source>
        <dbReference type="ARBA" id="ARBA00009592"/>
    </source>
</evidence>
<keyword evidence="13" id="KW-1185">Reference proteome</keyword>
<dbReference type="InterPro" id="IPR046956">
    <property type="entry name" value="RLP23-like"/>
</dbReference>
<evidence type="ECO:0000256" key="10">
    <source>
        <dbReference type="ARBA" id="ARBA00023170"/>
    </source>
</evidence>
<keyword evidence="9" id="KW-0472">Membrane</keyword>
<dbReference type="GO" id="GO:0005886">
    <property type="term" value="C:plasma membrane"/>
    <property type="evidence" value="ECO:0007669"/>
    <property type="project" value="UniProtKB-SubCell"/>
</dbReference>
<evidence type="ECO:0000256" key="7">
    <source>
        <dbReference type="ARBA" id="ARBA00022737"/>
    </source>
</evidence>
<dbReference type="PRINTS" id="PR00019">
    <property type="entry name" value="LEURICHRPT"/>
</dbReference>
<comment type="similarity">
    <text evidence="2">Belongs to the RLP family.</text>
</comment>
<comment type="subcellular location">
    <subcellularLocation>
        <location evidence="1">Cell membrane</location>
        <topology evidence="1">Single-pass type I membrane protein</topology>
    </subcellularLocation>
</comment>
<sequence>MSWKSLGTLYLDNNKFTGNIPISMGTLGFLQSLHLHENSLTGTIPAALGNCTYLEALSQGENEFTGNVPTWIGERFSRMMILSLHSNKFHGPLPLELCHLDSLQILDLASNNLSGTIPRCFSNFSAMVTVDYSIGNSVYHIQDFIGRITEDASLIMKGKWLEFENTLNLVRIIDLSDNNFSGEIPIEMMNLKALQSLNLSHNILIGRIPESIGATRSLEAIDFSANQLSGEIPQSFSELNFLSYLNLSDNNLTGKIPSGTQLQSLDASSYAGNDLCDPAIYISDIDTMPKSLHFRNLYKTKIITLHLSRALHLHYHRRSTFHFIFHLLLTLS</sequence>
<dbReference type="PANTHER" id="PTHR48063:SF98">
    <property type="entry name" value="LRR RECEPTOR-LIKE SERINE_THREONINE-PROTEIN KINASE FLS2"/>
    <property type="match status" value="1"/>
</dbReference>
<dbReference type="FunFam" id="3.80.10.10:FF:000111">
    <property type="entry name" value="LRR receptor-like serine/threonine-protein kinase ERECTA"/>
    <property type="match status" value="1"/>
</dbReference>
<evidence type="ECO:0000256" key="8">
    <source>
        <dbReference type="ARBA" id="ARBA00022989"/>
    </source>
</evidence>
<evidence type="ECO:0000256" key="11">
    <source>
        <dbReference type="ARBA" id="ARBA00023180"/>
    </source>
</evidence>
<keyword evidence="11" id="KW-0325">Glycoprotein</keyword>
<dbReference type="EMBL" id="JANJYI010000008">
    <property type="protein sequence ID" value="KAK2639548.1"/>
    <property type="molecule type" value="Genomic_DNA"/>
</dbReference>
<evidence type="ECO:0000313" key="12">
    <source>
        <dbReference type="EMBL" id="KAK2639548.1"/>
    </source>
</evidence>
<keyword evidence="4" id="KW-0433">Leucine-rich repeat</keyword>
<dbReference type="Gene3D" id="3.80.10.10">
    <property type="entry name" value="Ribonuclease Inhibitor"/>
    <property type="match status" value="1"/>
</dbReference>
<keyword evidence="8" id="KW-1133">Transmembrane helix</keyword>
<dbReference type="InterPro" id="IPR003591">
    <property type="entry name" value="Leu-rich_rpt_typical-subtyp"/>
</dbReference>
<evidence type="ECO:0000256" key="1">
    <source>
        <dbReference type="ARBA" id="ARBA00004251"/>
    </source>
</evidence>
<keyword evidence="3" id="KW-1003">Cell membrane</keyword>
<evidence type="ECO:0000256" key="6">
    <source>
        <dbReference type="ARBA" id="ARBA00022729"/>
    </source>
</evidence>
<dbReference type="AlphaFoldDB" id="A0AAD9TPQ8"/>
<dbReference type="PANTHER" id="PTHR48063">
    <property type="entry name" value="LRR RECEPTOR-LIKE KINASE"/>
    <property type="match status" value="1"/>
</dbReference>
<organism evidence="12 13">
    <name type="scientific">Dipteronia dyeriana</name>
    <dbReference type="NCBI Taxonomy" id="168575"/>
    <lineage>
        <taxon>Eukaryota</taxon>
        <taxon>Viridiplantae</taxon>
        <taxon>Streptophyta</taxon>
        <taxon>Embryophyta</taxon>
        <taxon>Tracheophyta</taxon>
        <taxon>Spermatophyta</taxon>
        <taxon>Magnoliopsida</taxon>
        <taxon>eudicotyledons</taxon>
        <taxon>Gunneridae</taxon>
        <taxon>Pentapetalae</taxon>
        <taxon>rosids</taxon>
        <taxon>malvids</taxon>
        <taxon>Sapindales</taxon>
        <taxon>Sapindaceae</taxon>
        <taxon>Hippocastanoideae</taxon>
        <taxon>Acereae</taxon>
        <taxon>Dipteronia</taxon>
    </lineage>
</organism>
<evidence type="ECO:0000313" key="13">
    <source>
        <dbReference type="Proteomes" id="UP001280121"/>
    </source>
</evidence>
<dbReference type="SUPFAM" id="SSF52047">
    <property type="entry name" value="RNI-like"/>
    <property type="match status" value="1"/>
</dbReference>
<accession>A0AAD9TPQ8</accession>
<evidence type="ECO:0000256" key="5">
    <source>
        <dbReference type="ARBA" id="ARBA00022692"/>
    </source>
</evidence>
<dbReference type="SMART" id="SM00369">
    <property type="entry name" value="LRR_TYP"/>
    <property type="match status" value="4"/>
</dbReference>
<comment type="caution">
    <text evidence="12">The sequence shown here is derived from an EMBL/GenBank/DDBJ whole genome shotgun (WGS) entry which is preliminary data.</text>
</comment>
<evidence type="ECO:0000256" key="3">
    <source>
        <dbReference type="ARBA" id="ARBA00022475"/>
    </source>
</evidence>
<dbReference type="Pfam" id="PF00560">
    <property type="entry name" value="LRR_1"/>
    <property type="match status" value="7"/>
</dbReference>
<proteinExistence type="inferred from homology"/>
<name>A0AAD9TPQ8_9ROSI</name>
<dbReference type="Proteomes" id="UP001280121">
    <property type="component" value="Unassembled WGS sequence"/>
</dbReference>
<dbReference type="InterPro" id="IPR032675">
    <property type="entry name" value="LRR_dom_sf"/>
</dbReference>
<evidence type="ECO:0000256" key="4">
    <source>
        <dbReference type="ARBA" id="ARBA00022614"/>
    </source>
</evidence>